<evidence type="ECO:0000313" key="1">
    <source>
        <dbReference type="EMBL" id="CAA6823041.1"/>
    </source>
</evidence>
<proteinExistence type="predicted"/>
<dbReference type="InterPro" id="IPR012675">
    <property type="entry name" value="Beta-grasp_dom_sf"/>
</dbReference>
<dbReference type="AlphaFoldDB" id="A0A6S6TJ58"/>
<organism evidence="1">
    <name type="scientific">uncultured Sulfurovum sp</name>
    <dbReference type="NCBI Taxonomy" id="269237"/>
    <lineage>
        <taxon>Bacteria</taxon>
        <taxon>Pseudomonadati</taxon>
        <taxon>Campylobacterota</taxon>
        <taxon>Epsilonproteobacteria</taxon>
        <taxon>Campylobacterales</taxon>
        <taxon>Sulfurovaceae</taxon>
        <taxon>Sulfurovum</taxon>
        <taxon>environmental samples</taxon>
    </lineage>
</organism>
<gene>
    <name evidence="1" type="ORF">HELGO_WM23106</name>
</gene>
<protein>
    <submittedName>
        <fullName evidence="1">Uncharacterized protein</fullName>
    </submittedName>
</protein>
<dbReference type="Gene3D" id="3.10.20.30">
    <property type="match status" value="1"/>
</dbReference>
<dbReference type="Gene3D" id="1.10.1060.20">
    <property type="match status" value="1"/>
</dbReference>
<sequence length="345" mass="39092">MPFENMINLQVRAFFFNSATDYLPYYKNFDISIKKDARLLDILDKIKAKNPDFSFPNKNIILKVNNTITTANITVEYVVNTLGKELKIEPANSYRSNNGLILNDDDFMESFELLAPYASQEDKAYYETLYATHYASETSNYNRQYIGDAVLLLASKMIHDGNENKEAILDAISDKFNGIRCCEYENNILNGQDHTKTIAELKSMLTLKDTASFYDKCTFGKRKHDLSSEEFTNANVALYVGSREDDLDEVRNLIRSNAASYVTFDKSTKLAGQTLMDTHFEIAHTKAGRMLLDAVDSGANVLVCTKRDVTLFQDALPSCERIMGRDIRLTIISVHTLKELCTTTV</sequence>
<accession>A0A6S6TJ58</accession>
<reference evidence="1" key="1">
    <citation type="submission" date="2020-01" db="EMBL/GenBank/DDBJ databases">
        <authorList>
            <person name="Meier V. D."/>
            <person name="Meier V D."/>
        </authorList>
    </citation>
    <scope>NUCLEOTIDE SEQUENCE</scope>
    <source>
        <strain evidence="1">HLG_WM_MAG_03</strain>
    </source>
</reference>
<dbReference type="Gene3D" id="3.40.50.11810">
    <property type="match status" value="1"/>
</dbReference>
<dbReference type="EMBL" id="CACVAR010000345">
    <property type="protein sequence ID" value="CAA6823041.1"/>
    <property type="molecule type" value="Genomic_DNA"/>
</dbReference>
<name>A0A6S6TJ58_9BACT</name>